<proteinExistence type="predicted"/>
<reference evidence="1" key="1">
    <citation type="submission" date="2019-12" db="EMBL/GenBank/DDBJ databases">
        <title>An insight into the sialome of adult female Ixodes ricinus ticks feeding for 6 days.</title>
        <authorList>
            <person name="Perner J."/>
            <person name="Ribeiro J.M.C."/>
        </authorList>
    </citation>
    <scope>NUCLEOTIDE SEQUENCE</scope>
    <source>
        <strain evidence="1">Semi-engorged</strain>
        <tissue evidence="1">Salivary glands</tissue>
    </source>
</reference>
<name>A0A6B0TWG2_IXORI</name>
<dbReference type="AlphaFoldDB" id="A0A6B0TWG2"/>
<sequence length="67" mass="7303">MTGSCFDDTRCAVSRWLARVLVGFQVLLGICGRRVPCRRPEKSDGFGIAGEFQGSPSFPVLQGLVRT</sequence>
<dbReference type="EMBL" id="GIFC01000138">
    <property type="protein sequence ID" value="MXU82221.1"/>
    <property type="molecule type" value="Transcribed_RNA"/>
</dbReference>
<evidence type="ECO:0000313" key="1">
    <source>
        <dbReference type="EMBL" id="MXU82221.1"/>
    </source>
</evidence>
<accession>A0A6B0TWG2</accession>
<dbReference type="PROSITE" id="PS51300">
    <property type="entry name" value="NIRD"/>
    <property type="match status" value="1"/>
</dbReference>
<protein>
    <submittedName>
        <fullName evidence="1">Putative secreted protein</fullName>
    </submittedName>
</protein>
<organism evidence="1">
    <name type="scientific">Ixodes ricinus</name>
    <name type="common">Common tick</name>
    <name type="synonym">Acarus ricinus</name>
    <dbReference type="NCBI Taxonomy" id="34613"/>
    <lineage>
        <taxon>Eukaryota</taxon>
        <taxon>Metazoa</taxon>
        <taxon>Ecdysozoa</taxon>
        <taxon>Arthropoda</taxon>
        <taxon>Chelicerata</taxon>
        <taxon>Arachnida</taxon>
        <taxon>Acari</taxon>
        <taxon>Parasitiformes</taxon>
        <taxon>Ixodida</taxon>
        <taxon>Ixodoidea</taxon>
        <taxon>Ixodidae</taxon>
        <taxon>Ixodinae</taxon>
        <taxon>Ixodes</taxon>
    </lineage>
</organism>